<dbReference type="InterPro" id="IPR002525">
    <property type="entry name" value="Transp_IS110-like_N"/>
</dbReference>
<proteinExistence type="predicted"/>
<dbReference type="EMBL" id="CP050066">
    <property type="protein sequence ID" value="QIP09878.1"/>
    <property type="molecule type" value="Genomic_DNA"/>
</dbReference>
<gene>
    <name evidence="3" type="ORF">HAV00_28170</name>
</gene>
<dbReference type="Pfam" id="PF01548">
    <property type="entry name" value="DEDD_Tnp_IS110"/>
    <property type="match status" value="1"/>
</dbReference>
<dbReference type="RefSeq" id="WP_166469388.1">
    <property type="nucleotide sequence ID" value="NZ_CP050066.2"/>
</dbReference>
<protein>
    <submittedName>
        <fullName evidence="3">Transposase</fullName>
    </submittedName>
</protein>
<dbReference type="InterPro" id="IPR003346">
    <property type="entry name" value="Transposase_20"/>
</dbReference>
<feature type="domain" description="Transposase IS116/IS110/IS902 C-terminal" evidence="2">
    <location>
        <begin position="191"/>
        <end position="274"/>
    </location>
</feature>
<evidence type="ECO:0000259" key="1">
    <source>
        <dbReference type="Pfam" id="PF01548"/>
    </source>
</evidence>
<dbReference type="Pfam" id="PF02371">
    <property type="entry name" value="Transposase_20"/>
    <property type="match status" value="1"/>
</dbReference>
<dbReference type="GO" id="GO:0003677">
    <property type="term" value="F:DNA binding"/>
    <property type="evidence" value="ECO:0007669"/>
    <property type="project" value="InterPro"/>
</dbReference>
<dbReference type="PANTHER" id="PTHR33055">
    <property type="entry name" value="TRANSPOSASE FOR INSERTION SEQUENCE ELEMENT IS1111A"/>
    <property type="match status" value="1"/>
</dbReference>
<sequence length="314" mass="34287">MIIPLRYVGIDVSKKHLDIFDEADGVPRRIANATQAITQQVARWRCDTLVVFEATGTYDLKLREALGQAGVHFARINPARACDFARASGQLAKTDPIDARMLAAFGRVMQPAVEQAAANPARNALAGLAKRRDQLVLMRAQEKNRRSEADDRAMAGRISRLIEVLDGEIAEIEADIKALTKAEPEIADDARLMRSVPGVGPVACMQLIAKMPELGRVGAKQIAALAGLAPFNVDSGAFRGKRKIAGGRKRVRDALYMAALNAVRRADPFKAFYERLRLAGKPAKLALVAVARKLLTVINAIMRERKPYLTTTPT</sequence>
<dbReference type="PANTHER" id="PTHR33055:SF13">
    <property type="entry name" value="TRANSPOSASE"/>
    <property type="match status" value="1"/>
</dbReference>
<organism evidence="3 4">
    <name type="scientific">Bradyrhizobium symbiodeficiens</name>
    <dbReference type="NCBI Taxonomy" id="1404367"/>
    <lineage>
        <taxon>Bacteria</taxon>
        <taxon>Pseudomonadati</taxon>
        <taxon>Pseudomonadota</taxon>
        <taxon>Alphaproteobacteria</taxon>
        <taxon>Hyphomicrobiales</taxon>
        <taxon>Nitrobacteraceae</taxon>
        <taxon>Bradyrhizobium</taxon>
    </lineage>
</organism>
<dbReference type="Proteomes" id="UP000500895">
    <property type="component" value="Chromosome"/>
</dbReference>
<evidence type="ECO:0000313" key="3">
    <source>
        <dbReference type="EMBL" id="QIP09878.1"/>
    </source>
</evidence>
<dbReference type="AlphaFoldDB" id="A0A6G9ABS6"/>
<dbReference type="GO" id="GO:0006313">
    <property type="term" value="P:DNA transposition"/>
    <property type="evidence" value="ECO:0007669"/>
    <property type="project" value="InterPro"/>
</dbReference>
<evidence type="ECO:0000259" key="2">
    <source>
        <dbReference type="Pfam" id="PF02371"/>
    </source>
</evidence>
<accession>A0A6G9ABS6</accession>
<name>A0A6G9ABS6_9BRAD</name>
<evidence type="ECO:0000313" key="4">
    <source>
        <dbReference type="Proteomes" id="UP000500895"/>
    </source>
</evidence>
<dbReference type="InterPro" id="IPR047650">
    <property type="entry name" value="Transpos_IS110"/>
</dbReference>
<feature type="domain" description="Transposase IS110-like N-terminal" evidence="1">
    <location>
        <begin position="8"/>
        <end position="145"/>
    </location>
</feature>
<reference evidence="3 4" key="1">
    <citation type="journal article" date="2020" name="Int. J. Syst. Evol. Microbiol.">
        <title>Description and complete genome sequences of Bradyrhizobium symbiodeficiens sp. nov., a non-symbiotic bacterium associated with legumes native to Canada.</title>
        <authorList>
            <person name="Bromfield E.S.P."/>
            <person name="Cloutier S."/>
            <person name="Nguyen H.D.T."/>
        </authorList>
    </citation>
    <scope>NUCLEOTIDE SEQUENCE [LARGE SCALE GENOMIC DNA]</scope>
    <source>
        <strain evidence="3 4">101S1MB</strain>
    </source>
</reference>
<dbReference type="GO" id="GO:0004803">
    <property type="term" value="F:transposase activity"/>
    <property type="evidence" value="ECO:0007669"/>
    <property type="project" value="InterPro"/>
</dbReference>